<dbReference type="AlphaFoldDB" id="A0A183ITV0"/>
<evidence type="ECO:0000313" key="4">
    <source>
        <dbReference type="WBParaSite" id="SBAD_0000731301-mRNA-1"/>
    </source>
</evidence>
<organism evidence="4">
    <name type="scientific">Soboliphyme baturini</name>
    <dbReference type="NCBI Taxonomy" id="241478"/>
    <lineage>
        <taxon>Eukaryota</taxon>
        <taxon>Metazoa</taxon>
        <taxon>Ecdysozoa</taxon>
        <taxon>Nematoda</taxon>
        <taxon>Enoplea</taxon>
        <taxon>Dorylaimia</taxon>
        <taxon>Dioctophymatida</taxon>
        <taxon>Dioctophymatoidea</taxon>
        <taxon>Soboliphymatidae</taxon>
        <taxon>Soboliphyme</taxon>
    </lineage>
</organism>
<keyword evidence="3" id="KW-1185">Reference proteome</keyword>
<dbReference type="Proteomes" id="UP000270296">
    <property type="component" value="Unassembled WGS sequence"/>
</dbReference>
<protein>
    <submittedName>
        <fullName evidence="2 4">Uncharacterized protein</fullName>
    </submittedName>
</protein>
<feature type="compositionally biased region" description="Acidic residues" evidence="1">
    <location>
        <begin position="103"/>
        <end position="113"/>
    </location>
</feature>
<dbReference type="EMBL" id="UZAM01010276">
    <property type="protein sequence ID" value="VDP11671.1"/>
    <property type="molecule type" value="Genomic_DNA"/>
</dbReference>
<reference evidence="4" key="1">
    <citation type="submission" date="2016-06" db="UniProtKB">
        <authorList>
            <consortium name="WormBaseParasite"/>
        </authorList>
    </citation>
    <scope>IDENTIFICATION</scope>
</reference>
<gene>
    <name evidence="2" type="ORF">SBAD_LOCUS7047</name>
</gene>
<accession>A0A183ITV0</accession>
<evidence type="ECO:0000313" key="2">
    <source>
        <dbReference type="EMBL" id="VDP11671.1"/>
    </source>
</evidence>
<evidence type="ECO:0000313" key="3">
    <source>
        <dbReference type="Proteomes" id="UP000270296"/>
    </source>
</evidence>
<reference evidence="2 3" key="2">
    <citation type="submission" date="2018-11" db="EMBL/GenBank/DDBJ databases">
        <authorList>
            <consortium name="Pathogen Informatics"/>
        </authorList>
    </citation>
    <scope>NUCLEOTIDE SEQUENCE [LARGE SCALE GENOMIC DNA]</scope>
</reference>
<feature type="region of interest" description="Disordered" evidence="1">
    <location>
        <begin position="91"/>
        <end position="113"/>
    </location>
</feature>
<name>A0A183ITV0_9BILA</name>
<proteinExistence type="predicted"/>
<dbReference type="WBParaSite" id="SBAD_0000731301-mRNA-1">
    <property type="protein sequence ID" value="SBAD_0000731301-mRNA-1"/>
    <property type="gene ID" value="SBAD_0000731301"/>
</dbReference>
<sequence>MSEELANMPMCKNVDILRHSTANPVLFQRANIAFWYLGGYIVHHLQRILDVSHDWRTGLVDDGDDCERTETTAQASSQPAMLWCQLPQNESAAAAPTINPFDETSEEENDEEE</sequence>
<evidence type="ECO:0000256" key="1">
    <source>
        <dbReference type="SAM" id="MobiDB-lite"/>
    </source>
</evidence>